<reference evidence="13 14" key="1">
    <citation type="submission" date="2017-03" db="EMBL/GenBank/DDBJ databases">
        <title>Complete genome sequence of Candidatus 'Thiodictyon syntrophicum' sp. nov. strain Cad16T, a photolithoautotroph purple sulfur bacterium isolated from an alpine meromictic lake.</title>
        <authorList>
            <person name="Luedin S.M."/>
            <person name="Pothier J.F."/>
            <person name="Danza F."/>
            <person name="Storelli N."/>
            <person name="Wittwer M."/>
            <person name="Tonolla M."/>
        </authorList>
    </citation>
    <scope>NUCLEOTIDE SEQUENCE [LARGE SCALE GENOMIC DNA]</scope>
    <source>
        <strain evidence="13 14">Cad16T</strain>
    </source>
</reference>
<dbReference type="KEGG" id="tsy:THSYN_10100"/>
<comment type="similarity">
    <text evidence="2">Belongs to the TonB family.</text>
</comment>
<dbReference type="InterPro" id="IPR037682">
    <property type="entry name" value="TonB_C"/>
</dbReference>
<dbReference type="RefSeq" id="WP_100919045.1">
    <property type="nucleotide sequence ID" value="NZ_CP020370.1"/>
</dbReference>
<feature type="transmembrane region" description="Helical" evidence="11">
    <location>
        <begin position="29"/>
        <end position="50"/>
    </location>
</feature>
<dbReference type="GO" id="GO:0015031">
    <property type="term" value="P:protein transport"/>
    <property type="evidence" value="ECO:0007669"/>
    <property type="project" value="UniProtKB-KW"/>
</dbReference>
<evidence type="ECO:0000256" key="4">
    <source>
        <dbReference type="ARBA" id="ARBA00022475"/>
    </source>
</evidence>
<name>A0A2K8U6Q3_9GAMM</name>
<dbReference type="SUPFAM" id="SSF74653">
    <property type="entry name" value="TolA/TonB C-terminal domain"/>
    <property type="match status" value="1"/>
</dbReference>
<evidence type="ECO:0000256" key="1">
    <source>
        <dbReference type="ARBA" id="ARBA00004383"/>
    </source>
</evidence>
<evidence type="ECO:0000256" key="5">
    <source>
        <dbReference type="ARBA" id="ARBA00022519"/>
    </source>
</evidence>
<dbReference type="InterPro" id="IPR051045">
    <property type="entry name" value="TonB-dependent_transducer"/>
</dbReference>
<keyword evidence="14" id="KW-1185">Reference proteome</keyword>
<keyword evidence="5" id="KW-0997">Cell inner membrane</keyword>
<keyword evidence="3" id="KW-0813">Transport</keyword>
<organism evidence="13 14">
    <name type="scientific">Candidatus Thiodictyon syntrophicum</name>
    <dbReference type="NCBI Taxonomy" id="1166950"/>
    <lineage>
        <taxon>Bacteria</taxon>
        <taxon>Pseudomonadati</taxon>
        <taxon>Pseudomonadota</taxon>
        <taxon>Gammaproteobacteria</taxon>
        <taxon>Chromatiales</taxon>
        <taxon>Chromatiaceae</taxon>
        <taxon>Thiodictyon</taxon>
    </lineage>
</organism>
<feature type="compositionally biased region" description="Pro residues" evidence="10">
    <location>
        <begin position="160"/>
        <end position="180"/>
    </location>
</feature>
<keyword evidence="4" id="KW-1003">Cell membrane</keyword>
<dbReference type="GO" id="GO:0055085">
    <property type="term" value="P:transmembrane transport"/>
    <property type="evidence" value="ECO:0007669"/>
    <property type="project" value="InterPro"/>
</dbReference>
<evidence type="ECO:0000256" key="2">
    <source>
        <dbReference type="ARBA" id="ARBA00006555"/>
    </source>
</evidence>
<evidence type="ECO:0000313" key="14">
    <source>
        <dbReference type="Proteomes" id="UP000232638"/>
    </source>
</evidence>
<evidence type="ECO:0000256" key="10">
    <source>
        <dbReference type="SAM" id="MobiDB-lite"/>
    </source>
</evidence>
<keyword evidence="7" id="KW-0653">Protein transport</keyword>
<dbReference type="Pfam" id="PF03544">
    <property type="entry name" value="TonB_C"/>
    <property type="match status" value="1"/>
</dbReference>
<proteinExistence type="inferred from homology"/>
<dbReference type="AlphaFoldDB" id="A0A2K8U6Q3"/>
<feature type="region of interest" description="Disordered" evidence="10">
    <location>
        <begin position="73"/>
        <end position="187"/>
    </location>
</feature>
<gene>
    <name evidence="13" type="ORF">THSYN_10100</name>
</gene>
<dbReference type="Gene3D" id="3.30.1150.10">
    <property type="match status" value="1"/>
</dbReference>
<evidence type="ECO:0000256" key="6">
    <source>
        <dbReference type="ARBA" id="ARBA00022692"/>
    </source>
</evidence>
<evidence type="ECO:0000256" key="3">
    <source>
        <dbReference type="ARBA" id="ARBA00022448"/>
    </source>
</evidence>
<dbReference type="PANTHER" id="PTHR33446">
    <property type="entry name" value="PROTEIN TONB-RELATED"/>
    <property type="match status" value="1"/>
</dbReference>
<evidence type="ECO:0000256" key="7">
    <source>
        <dbReference type="ARBA" id="ARBA00022927"/>
    </source>
</evidence>
<evidence type="ECO:0000256" key="9">
    <source>
        <dbReference type="ARBA" id="ARBA00023136"/>
    </source>
</evidence>
<keyword evidence="9 11" id="KW-0472">Membrane</keyword>
<dbReference type="EMBL" id="CP020370">
    <property type="protein sequence ID" value="AUB81270.1"/>
    <property type="molecule type" value="Genomic_DNA"/>
</dbReference>
<evidence type="ECO:0000259" key="12">
    <source>
        <dbReference type="PROSITE" id="PS52015"/>
    </source>
</evidence>
<dbReference type="GO" id="GO:0098797">
    <property type="term" value="C:plasma membrane protein complex"/>
    <property type="evidence" value="ECO:0007669"/>
    <property type="project" value="TreeGrafter"/>
</dbReference>
<dbReference type="PANTHER" id="PTHR33446:SF11">
    <property type="entry name" value="TONB3"/>
    <property type="match status" value="1"/>
</dbReference>
<dbReference type="OrthoDB" id="9803361at2"/>
<dbReference type="GO" id="GO:0031992">
    <property type="term" value="F:energy transducer activity"/>
    <property type="evidence" value="ECO:0007669"/>
    <property type="project" value="TreeGrafter"/>
</dbReference>
<sequence>MEHTPIETSHTQGLPRALTAPLDGGPSRILPAALLGAAVLHLFLILAISFKLPQPRNAPPDQSLEIVLLKDPGQATRNPEPDAALSQRSRVGESPRGDGVIASPLDGPPLPALTPAEDEPLPDEPRAQDPRAQPAVATAAPPAARTPPRPRPERVVAAPTPQPRPAPKVPEPPPPRPPPAAQAARPVDAARILQSRDQEIARLTESLQARSAAYASRQRRKSISASTREFRYASYLGAWARKVERIGNINYPQAAKDQHLYGNLILSVAVRADGTVEQVRVVRSSGYPLLDQAAIQIVQLAAPYSAFPPDIAAETDVLDIVRTWQFLRGGKLAWE</sequence>
<comment type="subcellular location">
    <subcellularLocation>
        <location evidence="1">Cell inner membrane</location>
        <topology evidence="1">Single-pass membrane protein</topology>
        <orientation evidence="1">Periplasmic side</orientation>
    </subcellularLocation>
</comment>
<keyword evidence="6 11" id="KW-0812">Transmembrane</keyword>
<dbReference type="NCBIfam" id="TIGR01352">
    <property type="entry name" value="tonB_Cterm"/>
    <property type="match status" value="1"/>
</dbReference>
<keyword evidence="8 11" id="KW-1133">Transmembrane helix</keyword>
<dbReference type="InterPro" id="IPR006260">
    <property type="entry name" value="TonB/TolA_C"/>
</dbReference>
<evidence type="ECO:0000313" key="13">
    <source>
        <dbReference type="EMBL" id="AUB81270.1"/>
    </source>
</evidence>
<evidence type="ECO:0000256" key="11">
    <source>
        <dbReference type="SAM" id="Phobius"/>
    </source>
</evidence>
<feature type="compositionally biased region" description="Low complexity" evidence="10">
    <location>
        <begin position="130"/>
        <end position="143"/>
    </location>
</feature>
<accession>A0A2K8U6Q3</accession>
<feature type="domain" description="TonB C-terminal" evidence="12">
    <location>
        <begin position="236"/>
        <end position="335"/>
    </location>
</feature>
<dbReference type="PROSITE" id="PS52015">
    <property type="entry name" value="TONB_CTD"/>
    <property type="match status" value="1"/>
</dbReference>
<protein>
    <recommendedName>
        <fullName evidence="12">TonB C-terminal domain-containing protein</fullName>
    </recommendedName>
</protein>
<dbReference type="Proteomes" id="UP000232638">
    <property type="component" value="Chromosome"/>
</dbReference>
<evidence type="ECO:0000256" key="8">
    <source>
        <dbReference type="ARBA" id="ARBA00022989"/>
    </source>
</evidence>